<dbReference type="PANTHER" id="PTHR23167:SF46">
    <property type="entry name" value="EPS15 HOMOLOGY DOMAIN CONTAINING PROTEIN-BINDING PROTEIN 1, ISOFORM F"/>
    <property type="match status" value="1"/>
</dbReference>
<dbReference type="SUPFAM" id="SSF47576">
    <property type="entry name" value="Calponin-homology domain, CH-domain"/>
    <property type="match status" value="1"/>
</dbReference>
<dbReference type="Gene3D" id="1.10.418.10">
    <property type="entry name" value="Calponin-like domain"/>
    <property type="match status" value="1"/>
</dbReference>
<proteinExistence type="predicted"/>
<organism evidence="2">
    <name type="scientific">Mesocestoides corti</name>
    <name type="common">Flatworm</name>
    <dbReference type="NCBI Taxonomy" id="53468"/>
    <lineage>
        <taxon>Eukaryota</taxon>
        <taxon>Metazoa</taxon>
        <taxon>Spiralia</taxon>
        <taxon>Lophotrochozoa</taxon>
        <taxon>Platyhelminthes</taxon>
        <taxon>Cestoda</taxon>
        <taxon>Eucestoda</taxon>
        <taxon>Cyclophyllidea</taxon>
        <taxon>Mesocestoididae</taxon>
        <taxon>Mesocestoides</taxon>
    </lineage>
</organism>
<protein>
    <submittedName>
        <fullName evidence="2">Calponin-homology (CH) domain-containing protein</fullName>
    </submittedName>
</protein>
<reference evidence="2" key="1">
    <citation type="submission" date="2019-11" db="UniProtKB">
        <authorList>
            <consortium name="WormBaseParasite"/>
        </authorList>
    </citation>
    <scope>IDENTIFICATION</scope>
</reference>
<feature type="domain" description="Calponin-homology (CH)" evidence="1">
    <location>
        <begin position="1"/>
        <end position="51"/>
    </location>
</feature>
<sequence length="51" mass="5871">MKNALLRWCQLKTAVYPQINISNFTTSWTDGLAMCALLHRHRPDLVNLDSL</sequence>
<dbReference type="AlphaFoldDB" id="A0A5K3FDX6"/>
<name>A0A5K3FDX6_MESCO</name>
<dbReference type="InterPro" id="IPR036872">
    <property type="entry name" value="CH_dom_sf"/>
</dbReference>
<dbReference type="InterPro" id="IPR001715">
    <property type="entry name" value="CH_dom"/>
</dbReference>
<dbReference type="PANTHER" id="PTHR23167">
    <property type="entry name" value="CALPONIN HOMOLOGY DOMAIN-CONTAINING PROTEIN DDB_G0272472-RELATED"/>
    <property type="match status" value="1"/>
</dbReference>
<dbReference type="Pfam" id="PF00307">
    <property type="entry name" value="CH"/>
    <property type="match status" value="1"/>
</dbReference>
<dbReference type="WBParaSite" id="MCU_007379-RA">
    <property type="protein sequence ID" value="MCU_007379-RA"/>
    <property type="gene ID" value="MCU_007379"/>
</dbReference>
<dbReference type="InterPro" id="IPR050540">
    <property type="entry name" value="F-actin_Monoox_Mical"/>
</dbReference>
<dbReference type="PROSITE" id="PS50021">
    <property type="entry name" value="CH"/>
    <property type="match status" value="1"/>
</dbReference>
<accession>A0A5K3FDX6</accession>
<evidence type="ECO:0000259" key="1">
    <source>
        <dbReference type="PROSITE" id="PS50021"/>
    </source>
</evidence>
<evidence type="ECO:0000313" key="2">
    <source>
        <dbReference type="WBParaSite" id="MCU_007379-RA"/>
    </source>
</evidence>